<sequence>METLFKSFVTVVGAIVTFLLGVWCLCFKYSIIYSIRLYFRSFSCGKLWAIK</sequence>
<evidence type="ECO:0000313" key="3">
    <source>
        <dbReference type="Proteomes" id="UP000247978"/>
    </source>
</evidence>
<accession>A0A2V3VYG7</accession>
<protein>
    <submittedName>
        <fullName evidence="2">Uncharacterized protein</fullName>
    </submittedName>
</protein>
<name>A0A2V3VYG7_9BACI</name>
<comment type="caution">
    <text evidence="2">The sequence shown here is derived from an EMBL/GenBank/DDBJ whole genome shotgun (WGS) entry which is preliminary data.</text>
</comment>
<dbReference type="AlphaFoldDB" id="A0A2V3VYG7"/>
<keyword evidence="1" id="KW-1133">Transmembrane helix</keyword>
<dbReference type="RefSeq" id="WP_244916596.1">
    <property type="nucleotide sequence ID" value="NZ_JBHUHB010000001.1"/>
</dbReference>
<gene>
    <name evidence="2" type="ORF">DFR56_1202</name>
</gene>
<proteinExistence type="predicted"/>
<feature type="transmembrane region" description="Helical" evidence="1">
    <location>
        <begin position="12"/>
        <end position="31"/>
    </location>
</feature>
<dbReference type="EMBL" id="QJJQ01000020">
    <property type="protein sequence ID" value="PXW81629.1"/>
    <property type="molecule type" value="Genomic_DNA"/>
</dbReference>
<reference evidence="2 3" key="1">
    <citation type="submission" date="2018-05" db="EMBL/GenBank/DDBJ databases">
        <title>Genomic Encyclopedia of Type Strains, Phase IV (KMG-IV): sequencing the most valuable type-strain genomes for metagenomic binning, comparative biology and taxonomic classification.</title>
        <authorList>
            <person name="Goeker M."/>
        </authorList>
    </citation>
    <scope>NUCLEOTIDE SEQUENCE [LARGE SCALE GENOMIC DNA]</scope>
    <source>
        <strain evidence="2 3">DSM 28556</strain>
    </source>
</reference>
<keyword evidence="3" id="KW-1185">Reference proteome</keyword>
<evidence type="ECO:0000313" key="2">
    <source>
        <dbReference type="EMBL" id="PXW81629.1"/>
    </source>
</evidence>
<organism evidence="2 3">
    <name type="scientific">Pseudogracilibacillus auburnensis</name>
    <dbReference type="NCBI Taxonomy" id="1494959"/>
    <lineage>
        <taxon>Bacteria</taxon>
        <taxon>Bacillati</taxon>
        <taxon>Bacillota</taxon>
        <taxon>Bacilli</taxon>
        <taxon>Bacillales</taxon>
        <taxon>Bacillaceae</taxon>
        <taxon>Pseudogracilibacillus</taxon>
    </lineage>
</organism>
<evidence type="ECO:0000256" key="1">
    <source>
        <dbReference type="SAM" id="Phobius"/>
    </source>
</evidence>
<keyword evidence="1" id="KW-0472">Membrane</keyword>
<dbReference type="Proteomes" id="UP000247978">
    <property type="component" value="Unassembled WGS sequence"/>
</dbReference>
<keyword evidence="1" id="KW-0812">Transmembrane</keyword>